<sequence length="237" mass="27186">LLWKNQITPILACHNLLGYINGSKPAPSPTTQNTADVSVPNRAYDAWHTQDQRLLSLLLCSLTEESMAEVIGCTTSRAVWLALEAAFIHRFKSRELRLKDDLQLMKKVNRTVFEYGRQFKSLCDQPAAVGRLIDETDKSHWFLCGLVSSFSSFCSDGTHPTPNFSGSPLQGREFLPVSRLFRHLRSFISGVLWSALNFRPRTTPIWSDLFLSWSWEWWWQPFSTFSRARSWKQPSSA</sequence>
<organism evidence="1 2">
    <name type="scientific">Dorcoceras hygrometricum</name>
    <dbReference type="NCBI Taxonomy" id="472368"/>
    <lineage>
        <taxon>Eukaryota</taxon>
        <taxon>Viridiplantae</taxon>
        <taxon>Streptophyta</taxon>
        <taxon>Embryophyta</taxon>
        <taxon>Tracheophyta</taxon>
        <taxon>Spermatophyta</taxon>
        <taxon>Magnoliopsida</taxon>
        <taxon>eudicotyledons</taxon>
        <taxon>Gunneridae</taxon>
        <taxon>Pentapetalae</taxon>
        <taxon>asterids</taxon>
        <taxon>lamiids</taxon>
        <taxon>Lamiales</taxon>
        <taxon>Gesneriaceae</taxon>
        <taxon>Didymocarpoideae</taxon>
        <taxon>Trichosporeae</taxon>
        <taxon>Loxocarpinae</taxon>
        <taxon>Dorcoceras</taxon>
    </lineage>
</organism>
<accession>A0A2Z7BRI0</accession>
<keyword evidence="2" id="KW-1185">Reference proteome</keyword>
<reference evidence="1 2" key="1">
    <citation type="journal article" date="2015" name="Proc. Natl. Acad. Sci. U.S.A.">
        <title>The resurrection genome of Boea hygrometrica: A blueprint for survival of dehydration.</title>
        <authorList>
            <person name="Xiao L."/>
            <person name="Yang G."/>
            <person name="Zhang L."/>
            <person name="Yang X."/>
            <person name="Zhao S."/>
            <person name="Ji Z."/>
            <person name="Zhou Q."/>
            <person name="Hu M."/>
            <person name="Wang Y."/>
            <person name="Chen M."/>
            <person name="Xu Y."/>
            <person name="Jin H."/>
            <person name="Xiao X."/>
            <person name="Hu G."/>
            <person name="Bao F."/>
            <person name="Hu Y."/>
            <person name="Wan P."/>
            <person name="Li L."/>
            <person name="Deng X."/>
            <person name="Kuang T."/>
            <person name="Xiang C."/>
            <person name="Zhu J.K."/>
            <person name="Oliver M.J."/>
            <person name="He Y."/>
        </authorList>
    </citation>
    <scope>NUCLEOTIDE SEQUENCE [LARGE SCALE GENOMIC DNA]</scope>
    <source>
        <strain evidence="2">cv. XS01</strain>
    </source>
</reference>
<name>A0A2Z7BRI0_9LAMI</name>
<dbReference type="Proteomes" id="UP000250235">
    <property type="component" value="Unassembled WGS sequence"/>
</dbReference>
<dbReference type="AlphaFoldDB" id="A0A2Z7BRI0"/>
<dbReference type="Pfam" id="PF14223">
    <property type="entry name" value="Retrotran_gag_2"/>
    <property type="match status" value="1"/>
</dbReference>
<feature type="non-terminal residue" evidence="1">
    <location>
        <position position="1"/>
    </location>
</feature>
<proteinExistence type="predicted"/>
<dbReference type="PANTHER" id="PTHR47481:SF35">
    <property type="entry name" value="ZINC FINGER, CCHC-TYPE-RELATED"/>
    <property type="match status" value="1"/>
</dbReference>
<evidence type="ECO:0000313" key="2">
    <source>
        <dbReference type="Proteomes" id="UP000250235"/>
    </source>
</evidence>
<evidence type="ECO:0000313" key="1">
    <source>
        <dbReference type="EMBL" id="KZV37213.1"/>
    </source>
</evidence>
<gene>
    <name evidence="1" type="ORF">F511_04632</name>
</gene>
<dbReference type="PANTHER" id="PTHR47481">
    <property type="match status" value="1"/>
</dbReference>
<dbReference type="EMBL" id="KV003151">
    <property type="protein sequence ID" value="KZV37213.1"/>
    <property type="molecule type" value="Genomic_DNA"/>
</dbReference>
<protein>
    <submittedName>
        <fullName evidence="1">Uncharacterized protein</fullName>
    </submittedName>
</protein>
<dbReference type="OrthoDB" id="1845088at2759"/>